<evidence type="ECO:0000256" key="1">
    <source>
        <dbReference type="SAM" id="Phobius"/>
    </source>
</evidence>
<feature type="transmembrane region" description="Helical" evidence="1">
    <location>
        <begin position="61"/>
        <end position="84"/>
    </location>
</feature>
<name>A0A5C6ASM8_9BACT</name>
<feature type="transmembrane region" description="Helical" evidence="1">
    <location>
        <begin position="96"/>
        <end position="116"/>
    </location>
</feature>
<proteinExistence type="predicted"/>
<keyword evidence="1" id="KW-0812">Transmembrane</keyword>
<feature type="transmembrane region" description="Helical" evidence="1">
    <location>
        <begin position="32"/>
        <end position="54"/>
    </location>
</feature>
<comment type="caution">
    <text evidence="2">The sequence shown here is derived from an EMBL/GenBank/DDBJ whole genome shotgun (WGS) entry which is preliminary data.</text>
</comment>
<accession>A0A5C6ASM8</accession>
<dbReference type="AlphaFoldDB" id="A0A5C6ASM8"/>
<keyword evidence="1" id="KW-1133">Transmembrane helix</keyword>
<sequence>MNRLFVSCAASALAALLGLVSAMVFGMLWWPPGGGVTLMGIGLTTAGCFAQLLSMRLNWPVSVFASGFGAMLACFFAASAAEVLPPGSIEWFLKGGMYGACVGLPVAAFLGPTGLAKNRVTDNKTSEMDR</sequence>
<keyword evidence="1" id="KW-0472">Membrane</keyword>
<evidence type="ECO:0000313" key="2">
    <source>
        <dbReference type="EMBL" id="TWU02538.1"/>
    </source>
</evidence>
<keyword evidence="3" id="KW-1185">Reference proteome</keyword>
<dbReference type="EMBL" id="SJPN01000004">
    <property type="protein sequence ID" value="TWU02538.1"/>
    <property type="molecule type" value="Genomic_DNA"/>
</dbReference>
<evidence type="ECO:0000313" key="3">
    <source>
        <dbReference type="Proteomes" id="UP000320176"/>
    </source>
</evidence>
<reference evidence="2 3" key="1">
    <citation type="submission" date="2019-02" db="EMBL/GenBank/DDBJ databases">
        <title>Deep-cultivation of Planctomycetes and their phenomic and genomic characterization uncovers novel biology.</title>
        <authorList>
            <person name="Wiegand S."/>
            <person name="Jogler M."/>
            <person name="Boedeker C."/>
            <person name="Pinto D."/>
            <person name="Vollmers J."/>
            <person name="Rivas-Marin E."/>
            <person name="Kohn T."/>
            <person name="Peeters S.H."/>
            <person name="Heuer A."/>
            <person name="Rast P."/>
            <person name="Oberbeckmann S."/>
            <person name="Bunk B."/>
            <person name="Jeske O."/>
            <person name="Meyerdierks A."/>
            <person name="Storesund J.E."/>
            <person name="Kallscheuer N."/>
            <person name="Luecker S."/>
            <person name="Lage O.M."/>
            <person name="Pohl T."/>
            <person name="Merkel B.J."/>
            <person name="Hornburger P."/>
            <person name="Mueller R.-W."/>
            <person name="Bruemmer F."/>
            <person name="Labrenz M."/>
            <person name="Spormann A.M."/>
            <person name="Op Den Camp H."/>
            <person name="Overmann J."/>
            <person name="Amann R."/>
            <person name="Jetten M.S.M."/>
            <person name="Mascher T."/>
            <person name="Medema M.H."/>
            <person name="Devos D.P."/>
            <person name="Kaster A.-K."/>
            <person name="Ovreas L."/>
            <person name="Rohde M."/>
            <person name="Galperin M.Y."/>
            <person name="Jogler C."/>
        </authorList>
    </citation>
    <scope>NUCLEOTIDE SEQUENCE [LARGE SCALE GENOMIC DNA]</scope>
    <source>
        <strain evidence="2 3">Pla52n</strain>
    </source>
</reference>
<dbReference type="Proteomes" id="UP000320176">
    <property type="component" value="Unassembled WGS sequence"/>
</dbReference>
<gene>
    <name evidence="2" type="ORF">Pla52n_35880</name>
</gene>
<protein>
    <submittedName>
        <fullName evidence="2">Uncharacterized protein</fullName>
    </submittedName>
</protein>
<organism evidence="2 3">
    <name type="scientific">Stieleria varia</name>
    <dbReference type="NCBI Taxonomy" id="2528005"/>
    <lineage>
        <taxon>Bacteria</taxon>
        <taxon>Pseudomonadati</taxon>
        <taxon>Planctomycetota</taxon>
        <taxon>Planctomycetia</taxon>
        <taxon>Pirellulales</taxon>
        <taxon>Pirellulaceae</taxon>
        <taxon>Stieleria</taxon>
    </lineage>
</organism>